<dbReference type="GO" id="GO:0005615">
    <property type="term" value="C:extracellular space"/>
    <property type="evidence" value="ECO:0007669"/>
    <property type="project" value="TreeGrafter"/>
</dbReference>
<feature type="region of interest" description="Disordered" evidence="5">
    <location>
        <begin position="16"/>
        <end position="45"/>
    </location>
</feature>
<evidence type="ECO:0000313" key="10">
    <source>
        <dbReference type="RefSeq" id="XP_050924222.1"/>
    </source>
</evidence>
<reference evidence="10" key="1">
    <citation type="submission" date="2025-08" db="UniProtKB">
        <authorList>
            <consortium name="RefSeq"/>
        </authorList>
    </citation>
    <scope>IDENTIFICATION</scope>
    <source>
        <tissue evidence="10">Brain</tissue>
    </source>
</reference>
<dbReference type="PANTHER" id="PTHR11339:SF384">
    <property type="entry name" value="MUCIN-2"/>
    <property type="match status" value="1"/>
</dbReference>
<dbReference type="PANTHER" id="PTHR11339">
    <property type="entry name" value="EXTRACELLULAR MATRIX GLYCOPROTEIN RELATED"/>
    <property type="match status" value="1"/>
</dbReference>
<feature type="region of interest" description="Disordered" evidence="5">
    <location>
        <begin position="97"/>
        <end position="121"/>
    </location>
</feature>
<evidence type="ECO:0000256" key="4">
    <source>
        <dbReference type="PROSITE-ProRule" id="PRU00039"/>
    </source>
</evidence>
<dbReference type="InterPro" id="IPR006207">
    <property type="entry name" value="Cys_knot_C"/>
</dbReference>
<feature type="domain" description="VWFD" evidence="8">
    <location>
        <begin position="199"/>
        <end position="383"/>
    </location>
</feature>
<feature type="domain" description="CTCK" evidence="6">
    <location>
        <begin position="791"/>
        <end position="877"/>
    </location>
</feature>
<dbReference type="PROSITE" id="PS01225">
    <property type="entry name" value="CTCK_2"/>
    <property type="match status" value="1"/>
</dbReference>
<evidence type="ECO:0000256" key="2">
    <source>
        <dbReference type="ARBA" id="ARBA00023157"/>
    </source>
</evidence>
<name>A0AAJ8DM74_LATCA</name>
<dbReference type="SMART" id="SM00214">
    <property type="entry name" value="VWC"/>
    <property type="match status" value="3"/>
</dbReference>
<dbReference type="SUPFAM" id="SSF57567">
    <property type="entry name" value="Serine protease inhibitors"/>
    <property type="match status" value="1"/>
</dbReference>
<dbReference type="SMART" id="SM00832">
    <property type="entry name" value="C8"/>
    <property type="match status" value="1"/>
</dbReference>
<dbReference type="PROSITE" id="PS50184">
    <property type="entry name" value="VWFC_2"/>
    <property type="match status" value="2"/>
</dbReference>
<evidence type="ECO:0000259" key="7">
    <source>
        <dbReference type="PROSITE" id="PS50184"/>
    </source>
</evidence>
<comment type="caution">
    <text evidence="4">Lacks conserved residue(s) required for the propagation of feature annotation.</text>
</comment>
<protein>
    <submittedName>
        <fullName evidence="10">Intestinal mucin-like protein</fullName>
    </submittedName>
</protein>
<accession>A0AAJ8DM74</accession>
<evidence type="ECO:0000259" key="8">
    <source>
        <dbReference type="PROSITE" id="PS51233"/>
    </source>
</evidence>
<organism evidence="9 10">
    <name type="scientific">Lates calcarifer</name>
    <name type="common">Barramundi</name>
    <name type="synonym">Holocentrus calcarifer</name>
    <dbReference type="NCBI Taxonomy" id="8187"/>
    <lineage>
        <taxon>Eukaryota</taxon>
        <taxon>Metazoa</taxon>
        <taxon>Chordata</taxon>
        <taxon>Craniata</taxon>
        <taxon>Vertebrata</taxon>
        <taxon>Euteleostomi</taxon>
        <taxon>Actinopterygii</taxon>
        <taxon>Neopterygii</taxon>
        <taxon>Teleostei</taxon>
        <taxon>Neoteleostei</taxon>
        <taxon>Acanthomorphata</taxon>
        <taxon>Carangaria</taxon>
        <taxon>Carangaria incertae sedis</taxon>
        <taxon>Centropomidae</taxon>
        <taxon>Lates</taxon>
    </lineage>
</organism>
<dbReference type="SUPFAM" id="SSF57603">
    <property type="entry name" value="FnI-like domain"/>
    <property type="match status" value="1"/>
</dbReference>
<keyword evidence="2 4" id="KW-1015">Disulfide bond</keyword>
<feature type="domain" description="VWFC" evidence="7">
    <location>
        <begin position="644"/>
        <end position="711"/>
    </location>
</feature>
<dbReference type="SMART" id="SM00216">
    <property type="entry name" value="VWD"/>
    <property type="match status" value="1"/>
</dbReference>
<evidence type="ECO:0000256" key="1">
    <source>
        <dbReference type="ARBA" id="ARBA00022737"/>
    </source>
</evidence>
<keyword evidence="1" id="KW-0677">Repeat</keyword>
<dbReference type="AlphaFoldDB" id="A0AAJ8DM74"/>
<feature type="compositionally biased region" description="Low complexity" evidence="5">
    <location>
        <begin position="102"/>
        <end position="121"/>
    </location>
</feature>
<proteinExistence type="predicted"/>
<dbReference type="GeneID" id="108894675"/>
<dbReference type="InterPro" id="IPR036084">
    <property type="entry name" value="Ser_inhib-like_sf"/>
</dbReference>
<evidence type="ECO:0000259" key="6">
    <source>
        <dbReference type="PROSITE" id="PS01225"/>
    </source>
</evidence>
<dbReference type="InterPro" id="IPR001846">
    <property type="entry name" value="VWF_type-D"/>
</dbReference>
<dbReference type="SMART" id="SM00041">
    <property type="entry name" value="CT"/>
    <property type="match status" value="1"/>
</dbReference>
<feature type="disulfide bond" evidence="4">
    <location>
        <begin position="791"/>
        <end position="841"/>
    </location>
</feature>
<dbReference type="GO" id="GO:0031012">
    <property type="term" value="C:extracellular matrix"/>
    <property type="evidence" value="ECO:0007669"/>
    <property type="project" value="TreeGrafter"/>
</dbReference>
<evidence type="ECO:0000256" key="3">
    <source>
        <dbReference type="ARBA" id="ARBA00023180"/>
    </source>
</evidence>
<dbReference type="InterPro" id="IPR001007">
    <property type="entry name" value="VWF_dom"/>
</dbReference>
<dbReference type="Gene3D" id="2.10.25.10">
    <property type="entry name" value="Laminin"/>
    <property type="match status" value="1"/>
</dbReference>
<evidence type="ECO:0000313" key="9">
    <source>
        <dbReference type="Proteomes" id="UP000694890"/>
    </source>
</evidence>
<gene>
    <name evidence="10" type="primary">LOC108894675</name>
</gene>
<dbReference type="PROSITE" id="PS01208">
    <property type="entry name" value="VWFC_1"/>
    <property type="match status" value="2"/>
</dbReference>
<dbReference type="InterPro" id="IPR050780">
    <property type="entry name" value="Mucin_vWF_Thrombospondin_sf"/>
</dbReference>
<evidence type="ECO:0000256" key="5">
    <source>
        <dbReference type="SAM" id="MobiDB-lite"/>
    </source>
</evidence>
<dbReference type="PROSITE" id="PS01185">
    <property type="entry name" value="CTCK_1"/>
    <property type="match status" value="1"/>
</dbReference>
<feature type="domain" description="VWFC" evidence="7">
    <location>
        <begin position="540"/>
        <end position="606"/>
    </location>
</feature>
<dbReference type="PROSITE" id="PS51233">
    <property type="entry name" value="VWFD"/>
    <property type="match status" value="1"/>
</dbReference>
<dbReference type="RefSeq" id="XP_050924222.1">
    <property type="nucleotide sequence ID" value="XM_051068265.1"/>
</dbReference>
<dbReference type="Pfam" id="PF08742">
    <property type="entry name" value="C8"/>
    <property type="match status" value="1"/>
</dbReference>
<sequence>MATPTITTEKITTATVKSTPAVTTEKPTVETPTVTPSTPPSSTSRQTTLCFCKYMDHIFSPGSFIYNKTDGEGWCFTAYCNLTCSIEKLARPCHSTTPPVPSTTMSSSGTTTQPGSTTVSTITGSTATPFKNCSYLKPPRKDGESWKLHNCTTETCDNGRVITEHVPCKPVTMPVCENGFEPVRVYDEEGCCFHYDCKCVCSGWGDPHYVTFDGQYYSFQKNCTYVLVKEIIPKYNFKILIDNENCDASGAVTCTKALIVYYKDYEIILTQKRIPKTVNTENVYINGKQVFPTYSNEDFIITSTTVKLVLKIPAIEAVVLFKGLSFSVDLPFSLFHNNTEGQCGTCDNNRKNDCRLPNGQIHPSCSVMGHHWYVPDKKKPYCEKPPPTPIPTPRPTQTPCKPAICEILKSKVFEKCHKVIPPQPFYEACKFDVCHMPNSTVGCSSLEAYATMCADASVCVAWRNATKGQCEYKCPENKVYKPCGPTVVPTCNARYNEKYVQPYPGEKANQITDYNRFVEGCFCPEGMTLFSSKSNICVASCCTGPDGQPKQPGETWQSGCQQCNCDEDGVQCEPRTCPTQKPVTCTEEGEVLVNRTVDCCETLTCECNKSRCSLPSQKCDLGFELKIYMSNDRCCPTYRCVPKDVCVFNDTEYKPGMEFSKNLCEICHCTDSKDPNSKLNEIACYVIECLFVCPESHVYKPQPGQCCGSCIPTSCVLEIPGSTPIIIPPSQSWSPPGDNCTKYDCQKVKDEFILSKNHITCPEFDPKNCIPGTEQTDMNGCCKTCIPRSNCQKKTNTTYLRIKNCKSVEPVEITACEGSCGPSSSMYSAESNSFMHHCTCCKEMATSKKKVEMKCTDGKEMKHFYISVDKCVCQECTENTKG</sequence>
<keyword evidence="3" id="KW-0325">Glycoprotein</keyword>
<dbReference type="InterPro" id="IPR014853">
    <property type="entry name" value="VWF/SSPO/ZAN-like_Cys-rich_dom"/>
</dbReference>
<dbReference type="Proteomes" id="UP000694890">
    <property type="component" value="Unplaced"/>
</dbReference>
<dbReference type="KEGG" id="lcf:108894675"/>
<dbReference type="Pfam" id="PF00094">
    <property type="entry name" value="VWD"/>
    <property type="match status" value="1"/>
</dbReference>